<dbReference type="SUPFAM" id="SSF53474">
    <property type="entry name" value="alpha/beta-Hydrolases"/>
    <property type="match status" value="1"/>
</dbReference>
<comment type="caution">
    <text evidence="3">The sequence shown here is derived from an EMBL/GenBank/DDBJ whole genome shotgun (WGS) entry which is preliminary data.</text>
</comment>
<feature type="chain" id="PRO_5012134402" description="Secretory lipase" evidence="2">
    <location>
        <begin position="23"/>
        <end position="474"/>
    </location>
</feature>
<evidence type="ECO:0000256" key="1">
    <source>
        <dbReference type="ARBA" id="ARBA00022801"/>
    </source>
</evidence>
<organism evidence="3 4">
    <name type="scientific">Ophiocordyceps unilateralis</name>
    <name type="common">Zombie-ant fungus</name>
    <name type="synonym">Torrubia unilateralis</name>
    <dbReference type="NCBI Taxonomy" id="268505"/>
    <lineage>
        <taxon>Eukaryota</taxon>
        <taxon>Fungi</taxon>
        <taxon>Dikarya</taxon>
        <taxon>Ascomycota</taxon>
        <taxon>Pezizomycotina</taxon>
        <taxon>Sordariomycetes</taxon>
        <taxon>Hypocreomycetidae</taxon>
        <taxon>Hypocreales</taxon>
        <taxon>Ophiocordycipitaceae</taxon>
        <taxon>Ophiocordyceps</taxon>
    </lineage>
</organism>
<evidence type="ECO:0008006" key="5">
    <source>
        <dbReference type="Google" id="ProtNLM"/>
    </source>
</evidence>
<keyword evidence="1" id="KW-0378">Hydrolase</keyword>
<reference evidence="3 4" key="1">
    <citation type="journal article" date="2015" name="BMC Genomics">
        <title>Gene expression during zombie ant biting behavior reflects the complexity underlying fungal parasitic behavioral manipulation.</title>
        <authorList>
            <person name="de Bekker C."/>
            <person name="Ohm R.A."/>
            <person name="Loreto R.G."/>
            <person name="Sebastian A."/>
            <person name="Albert I."/>
            <person name="Merrow M."/>
            <person name="Brachmann A."/>
            <person name="Hughes D.P."/>
        </authorList>
    </citation>
    <scope>NUCLEOTIDE SEQUENCE [LARGE SCALE GENOMIC DNA]</scope>
    <source>
        <strain evidence="3 4">SC16a</strain>
    </source>
</reference>
<dbReference type="InterPro" id="IPR029058">
    <property type="entry name" value="AB_hydrolase_fold"/>
</dbReference>
<name>A0A2A9P5F9_OPHUN</name>
<dbReference type="AlphaFoldDB" id="A0A2A9P5F9"/>
<dbReference type="STRING" id="268505.A0A2A9P5F9"/>
<protein>
    <recommendedName>
        <fullName evidence="5">Secretory lipase</fullName>
    </recommendedName>
</protein>
<evidence type="ECO:0000256" key="2">
    <source>
        <dbReference type="SAM" id="SignalP"/>
    </source>
</evidence>
<sequence>MMRQHHSLLSWVAYLALTVVSALTPGPQAMSENDKTLVVPPTRDAFYIVPEGVDTVAPGTILKLRKPPSPLATPQDSNYAEKGYQMLYRTTDEDGSATATVTTVLIPKNADGSKVVSFQSAVHTVTIDCATSFGFLNASLAYPGLKSIMAQVQLLFAQAALSRGWIVLVPDYGGPQAAMLKAKLTEQAVLDGIRAAFNSGLIDDNATVTLWGYSGGGTTTLKAVQAQPSYAPELKLAGAAIGSAPMYLRPLDPTGLLLANKTPYSGYNPILILMYAATRPWLQDLVDKNLKPQYRHQFYLPRHQCTDVNLDVYKNLDILSWFKDTTFLFEVPPPPDDVGAHKIPSQIPIYWYRASADFLVDFDDTSRRLEDFCDHGATITQTIETADYVSHRTFGILGAPDALRWLADRLDGVAPAAGCSNKTIFTRHLDRAFLNLFSNTVQQGLVAALAESAADRFNLAVNQLARKLKAYQLT</sequence>
<dbReference type="PIRSF" id="PIRSF029171">
    <property type="entry name" value="Esterase_LipA"/>
    <property type="match status" value="1"/>
</dbReference>
<dbReference type="InterPro" id="IPR005152">
    <property type="entry name" value="Lipase_secreted"/>
</dbReference>
<proteinExistence type="predicted"/>
<gene>
    <name evidence="3" type="ORF">XA68_16177</name>
</gene>
<dbReference type="Proteomes" id="UP000037136">
    <property type="component" value="Unassembled WGS sequence"/>
</dbReference>
<dbReference type="GO" id="GO:0004806">
    <property type="term" value="F:triacylglycerol lipase activity"/>
    <property type="evidence" value="ECO:0007669"/>
    <property type="project" value="InterPro"/>
</dbReference>
<dbReference type="PANTHER" id="PTHR34853:SF5">
    <property type="entry name" value="LIP-DOMAIN-CONTAINING PROTEIN-RELATED"/>
    <property type="match status" value="1"/>
</dbReference>
<reference evidence="3 4" key="2">
    <citation type="journal article" date="2017" name="Sci. Rep.">
        <title>Ant-infecting Ophiocordyceps genomes reveal a high diversity of potential behavioral manipulation genes and a possible major role for enterotoxins.</title>
        <authorList>
            <person name="de Bekker C."/>
            <person name="Ohm R.A."/>
            <person name="Evans H.C."/>
            <person name="Brachmann A."/>
            <person name="Hughes D.P."/>
        </authorList>
    </citation>
    <scope>NUCLEOTIDE SEQUENCE [LARGE SCALE GENOMIC DNA]</scope>
    <source>
        <strain evidence="3 4">SC16a</strain>
    </source>
</reference>
<keyword evidence="4" id="KW-1185">Reference proteome</keyword>
<feature type="signal peptide" evidence="2">
    <location>
        <begin position="1"/>
        <end position="22"/>
    </location>
</feature>
<dbReference type="PANTHER" id="PTHR34853">
    <property type="match status" value="1"/>
</dbReference>
<evidence type="ECO:0000313" key="4">
    <source>
        <dbReference type="Proteomes" id="UP000037136"/>
    </source>
</evidence>
<dbReference type="OrthoDB" id="2373480at2759"/>
<evidence type="ECO:0000313" key="3">
    <source>
        <dbReference type="EMBL" id="PFH56669.1"/>
    </source>
</evidence>
<keyword evidence="2" id="KW-0732">Signal</keyword>
<dbReference type="Pfam" id="PF03583">
    <property type="entry name" value="LIP"/>
    <property type="match status" value="1"/>
</dbReference>
<dbReference type="EMBL" id="LAZP02000532">
    <property type="protein sequence ID" value="PFH56669.1"/>
    <property type="molecule type" value="Genomic_DNA"/>
</dbReference>
<accession>A0A2A9P5F9</accession>
<dbReference type="Gene3D" id="1.10.260.130">
    <property type="match status" value="1"/>
</dbReference>
<dbReference type="GO" id="GO:0016042">
    <property type="term" value="P:lipid catabolic process"/>
    <property type="evidence" value="ECO:0007669"/>
    <property type="project" value="InterPro"/>
</dbReference>
<dbReference type="Gene3D" id="3.40.50.1820">
    <property type="entry name" value="alpha/beta hydrolase"/>
    <property type="match status" value="1"/>
</dbReference>